<sequence>MENSATNQLMPEHWSALNIFHHFTDPFVKYRGRGKASEAFANVNGVVRGGEGELVIFSILVDEGENITGDLSNIEPFSPNGVLDLSIKCLLGEPIPTCGVINECKAHPHLHIAHVSCEVLPLLAHLQLLQRSTQPVNDVPNFLYVVFHGRVLPRLQPLEPVAICHECLCRLIEHRLNKRLRILLDARNVHQSLARDKVHVDLFKSAPQRWQDQLFGHSHSSYIVSALVVVRISVDSSEKEKDSGFVGEFALGNMSIGIEGFLLKALPQDILVQVLCGVDHEVLKQVFHVSKTIREATLIVKDLHFEYSTPKKKTFYFLPAFDLENAESSKSAFDKETKVKV</sequence>
<reference evidence="1 2" key="1">
    <citation type="submission" date="2024-08" db="EMBL/GenBank/DDBJ databases">
        <title>Insights into the chromosomal genome structure of Flemingia macrophylla.</title>
        <authorList>
            <person name="Ding Y."/>
            <person name="Zhao Y."/>
            <person name="Bi W."/>
            <person name="Wu M."/>
            <person name="Zhao G."/>
            <person name="Gong Y."/>
            <person name="Li W."/>
            <person name="Zhang P."/>
        </authorList>
    </citation>
    <scope>NUCLEOTIDE SEQUENCE [LARGE SCALE GENOMIC DNA]</scope>
    <source>
        <strain evidence="1">DYQJB</strain>
        <tissue evidence="1">Leaf</tissue>
    </source>
</reference>
<dbReference type="PANTHER" id="PTHR34049:SF1">
    <property type="entry name" value="F-BOX PROTEIN SKIP27"/>
    <property type="match status" value="1"/>
</dbReference>
<keyword evidence="2" id="KW-1185">Reference proteome</keyword>
<name>A0ABD1N5P3_9FABA</name>
<evidence type="ECO:0008006" key="3">
    <source>
        <dbReference type="Google" id="ProtNLM"/>
    </source>
</evidence>
<proteinExistence type="predicted"/>
<dbReference type="InterPro" id="IPR045286">
    <property type="entry name" value="FBS1-like"/>
</dbReference>
<gene>
    <name evidence="1" type="ORF">Fmac_004382</name>
</gene>
<organism evidence="1 2">
    <name type="scientific">Flemingia macrophylla</name>
    <dbReference type="NCBI Taxonomy" id="520843"/>
    <lineage>
        <taxon>Eukaryota</taxon>
        <taxon>Viridiplantae</taxon>
        <taxon>Streptophyta</taxon>
        <taxon>Embryophyta</taxon>
        <taxon>Tracheophyta</taxon>
        <taxon>Spermatophyta</taxon>
        <taxon>Magnoliopsida</taxon>
        <taxon>eudicotyledons</taxon>
        <taxon>Gunneridae</taxon>
        <taxon>Pentapetalae</taxon>
        <taxon>rosids</taxon>
        <taxon>fabids</taxon>
        <taxon>Fabales</taxon>
        <taxon>Fabaceae</taxon>
        <taxon>Papilionoideae</taxon>
        <taxon>50 kb inversion clade</taxon>
        <taxon>NPAAA clade</taxon>
        <taxon>indigoferoid/millettioid clade</taxon>
        <taxon>Phaseoleae</taxon>
        <taxon>Flemingia</taxon>
    </lineage>
</organism>
<comment type="caution">
    <text evidence="1">The sequence shown here is derived from an EMBL/GenBank/DDBJ whole genome shotgun (WGS) entry which is preliminary data.</text>
</comment>
<accession>A0ABD1N5P3</accession>
<evidence type="ECO:0000313" key="2">
    <source>
        <dbReference type="Proteomes" id="UP001603857"/>
    </source>
</evidence>
<dbReference type="AlphaFoldDB" id="A0ABD1N5P3"/>
<dbReference type="Proteomes" id="UP001603857">
    <property type="component" value="Unassembled WGS sequence"/>
</dbReference>
<dbReference type="EMBL" id="JBGMDY010000002">
    <property type="protein sequence ID" value="KAL2343097.1"/>
    <property type="molecule type" value="Genomic_DNA"/>
</dbReference>
<protein>
    <recommendedName>
        <fullName evidence="3">F-box domain-containing protein</fullName>
    </recommendedName>
</protein>
<evidence type="ECO:0000313" key="1">
    <source>
        <dbReference type="EMBL" id="KAL2343097.1"/>
    </source>
</evidence>
<dbReference type="PANTHER" id="PTHR34049">
    <property type="entry name" value="F-BOX PROTEIN SKIP27"/>
    <property type="match status" value="1"/>
</dbReference>